<evidence type="ECO:0000313" key="2">
    <source>
        <dbReference type="EMBL" id="KJK65816.1"/>
    </source>
</evidence>
<sequence length="261" mass="30022">MNYRMWEVSSGIFCLVYQALQSFVAMGDAQHIPQYKPDFHGQYDPTRDRTKKTAREKFAEDKTILTEHLGEFALLCMRVPKMVAEDEITRGLRTALKIHEIPLALIFATQVYLDIHHVSNSIELNFERHKSLRVATWPPSNDLVFKDIQQAIDYWVRIDERCRQDLQNMFGFEYIEHENQLPFVVGYIHMAATETRQVGNPLKPRKSDQTTGKLLAEAASVMEGYLKFGGNLSCRLLQTHNIVVEEDDEGSAMEIDGLKIS</sequence>
<dbReference type="PANTHER" id="PTHR38795:SF1">
    <property type="entry name" value="DUF6604 DOMAIN-CONTAINING PROTEIN"/>
    <property type="match status" value="1"/>
</dbReference>
<organism evidence="2 3">
    <name type="scientific">Aspergillus parasiticus (strain ATCC 56775 / NRRL 5862 / SRRC 143 / SU-1)</name>
    <dbReference type="NCBI Taxonomy" id="1403190"/>
    <lineage>
        <taxon>Eukaryota</taxon>
        <taxon>Fungi</taxon>
        <taxon>Dikarya</taxon>
        <taxon>Ascomycota</taxon>
        <taxon>Pezizomycotina</taxon>
        <taxon>Eurotiomycetes</taxon>
        <taxon>Eurotiomycetidae</taxon>
        <taxon>Eurotiales</taxon>
        <taxon>Aspergillaceae</taxon>
        <taxon>Aspergillus</taxon>
        <taxon>Aspergillus subgen. Circumdati</taxon>
    </lineage>
</organism>
<comment type="caution">
    <text evidence="2">The sequence shown here is derived from an EMBL/GenBank/DDBJ whole genome shotgun (WGS) entry which is preliminary data.</text>
</comment>
<dbReference type="PANTHER" id="PTHR38795">
    <property type="entry name" value="DUF6604 DOMAIN-CONTAINING PROTEIN"/>
    <property type="match status" value="1"/>
</dbReference>
<dbReference type="STRING" id="1403190.A0A0F0IF48"/>
<evidence type="ECO:0000313" key="3">
    <source>
        <dbReference type="Proteomes" id="UP000033540"/>
    </source>
</evidence>
<reference evidence="2 3" key="1">
    <citation type="submission" date="2015-02" db="EMBL/GenBank/DDBJ databases">
        <title>Draft genome sequence of Aspergillus parasiticus SU-1.</title>
        <authorList>
            <person name="Yu J."/>
            <person name="Fedorova N."/>
            <person name="Yin Y."/>
            <person name="Losada L."/>
            <person name="Zafar N."/>
            <person name="Taujale R."/>
            <person name="Ehrlich K.C."/>
            <person name="Bhatnagar D."/>
            <person name="Cleveland T.E."/>
            <person name="Bennett J.W."/>
            <person name="Nierman W.C."/>
        </authorList>
    </citation>
    <scope>NUCLEOTIDE SEQUENCE [LARGE SCALE GENOMIC DNA]</scope>
    <source>
        <strain evidence="3">ATCC 56775 / NRRL 5862 / SRRC 143 / SU-1</strain>
    </source>
</reference>
<accession>A0A0F0IF48</accession>
<proteinExistence type="predicted"/>
<keyword evidence="1" id="KW-0732">Signal</keyword>
<feature type="chain" id="PRO_5002443131" evidence="1">
    <location>
        <begin position="30"/>
        <end position="261"/>
    </location>
</feature>
<dbReference type="EMBL" id="JZEE01000335">
    <property type="protein sequence ID" value="KJK65816.1"/>
    <property type="molecule type" value="Genomic_DNA"/>
</dbReference>
<gene>
    <name evidence="2" type="ORF">P875_00022095</name>
</gene>
<dbReference type="OrthoDB" id="5238236at2759"/>
<name>A0A0F0IF48_ASPPU</name>
<feature type="signal peptide" evidence="1">
    <location>
        <begin position="1"/>
        <end position="29"/>
    </location>
</feature>
<protein>
    <submittedName>
        <fullName evidence="2">Uncharacterized protein</fullName>
    </submittedName>
</protein>
<dbReference type="AlphaFoldDB" id="A0A0F0IF48"/>
<dbReference type="Proteomes" id="UP000033540">
    <property type="component" value="Unassembled WGS sequence"/>
</dbReference>
<evidence type="ECO:0000256" key="1">
    <source>
        <dbReference type="SAM" id="SignalP"/>
    </source>
</evidence>